<evidence type="ECO:0000256" key="2">
    <source>
        <dbReference type="ARBA" id="ARBA00023125"/>
    </source>
</evidence>
<evidence type="ECO:0000313" key="6">
    <source>
        <dbReference type="Proteomes" id="UP000222106"/>
    </source>
</evidence>
<evidence type="ECO:0000256" key="3">
    <source>
        <dbReference type="ARBA" id="ARBA00023163"/>
    </source>
</evidence>
<dbReference type="InterPro" id="IPR010982">
    <property type="entry name" value="Lambda_DNA-bd_dom_sf"/>
</dbReference>
<dbReference type="SMART" id="SM00354">
    <property type="entry name" value="HTH_LACI"/>
    <property type="match status" value="1"/>
</dbReference>
<dbReference type="CDD" id="cd01392">
    <property type="entry name" value="HTH_LacI"/>
    <property type="match status" value="1"/>
</dbReference>
<dbReference type="InterPro" id="IPR046335">
    <property type="entry name" value="LacI/GalR-like_sensor"/>
</dbReference>
<keyword evidence="2" id="KW-0238">DNA-binding</keyword>
<reference evidence="5 6" key="1">
    <citation type="submission" date="2017-10" db="EMBL/GenBank/DDBJ databases">
        <title>Sequencing the genomes of 1000 actinobacteria strains.</title>
        <authorList>
            <person name="Klenk H.-P."/>
        </authorList>
    </citation>
    <scope>NUCLEOTIDE SEQUENCE [LARGE SCALE GENOMIC DNA]</scope>
    <source>
        <strain evidence="5 6">DSM 21838</strain>
    </source>
</reference>
<feature type="domain" description="HTH lacI-type" evidence="4">
    <location>
        <begin position="18"/>
        <end position="72"/>
    </location>
</feature>
<dbReference type="PROSITE" id="PS00356">
    <property type="entry name" value="HTH_LACI_1"/>
    <property type="match status" value="1"/>
</dbReference>
<evidence type="ECO:0000256" key="1">
    <source>
        <dbReference type="ARBA" id="ARBA00023015"/>
    </source>
</evidence>
<dbReference type="InterPro" id="IPR028082">
    <property type="entry name" value="Peripla_BP_I"/>
</dbReference>
<dbReference type="Gene3D" id="1.10.260.40">
    <property type="entry name" value="lambda repressor-like DNA-binding domains"/>
    <property type="match status" value="1"/>
</dbReference>
<protein>
    <submittedName>
        <fullName evidence="5">LacI family transcriptional regulator</fullName>
    </submittedName>
</protein>
<dbReference type="Gene3D" id="3.40.50.2300">
    <property type="match status" value="2"/>
</dbReference>
<dbReference type="PROSITE" id="PS50932">
    <property type="entry name" value="HTH_LACI_2"/>
    <property type="match status" value="1"/>
</dbReference>
<dbReference type="GO" id="GO:0003700">
    <property type="term" value="F:DNA-binding transcription factor activity"/>
    <property type="evidence" value="ECO:0007669"/>
    <property type="project" value="TreeGrafter"/>
</dbReference>
<dbReference type="EMBL" id="PDJI01000004">
    <property type="protein sequence ID" value="PFG41049.1"/>
    <property type="molecule type" value="Genomic_DNA"/>
</dbReference>
<name>A0A2A9ES72_9MICO</name>
<gene>
    <name evidence="5" type="ORF">ATJ97_3595</name>
</gene>
<dbReference type="AlphaFoldDB" id="A0A2A9ES72"/>
<keyword evidence="1" id="KW-0805">Transcription regulation</keyword>
<dbReference type="GO" id="GO:0000976">
    <property type="term" value="F:transcription cis-regulatory region binding"/>
    <property type="evidence" value="ECO:0007669"/>
    <property type="project" value="TreeGrafter"/>
</dbReference>
<dbReference type="InterPro" id="IPR000843">
    <property type="entry name" value="HTH_LacI"/>
</dbReference>
<evidence type="ECO:0000313" key="5">
    <source>
        <dbReference type="EMBL" id="PFG41049.1"/>
    </source>
</evidence>
<dbReference type="SUPFAM" id="SSF53822">
    <property type="entry name" value="Periplasmic binding protein-like I"/>
    <property type="match status" value="1"/>
</dbReference>
<sequence>MTTARTSASLGGHNPPSVRMKDVAARAGVSLQTVSRVVNATGTVTEETAARVLAAVQELGYRPNVLARSLATKINRTVGVVVVGEMRHGLGSSVLAVEDAARERGVLTVSTHVSTGDATSMRDAVDRILGSSVGGMVVLGPTHDVLDQVGDVWGRMPTVILTTARSTERHITTVAIDHDHAMNQIVDHLADLGCRRIAHLSGDPRWSDARLRAAAFTQRVRLRGLEGTILPGESWEASTGYQVAAGLNRGDLPDAIVASNDAVALGVMSALHEHDVRVPEDVKVVGFDDLPESAYFRPTLTTVRQDFQLLGLTAIAQLDEMMRGGDGQNIRVPAPLIVRGSTESGWTR</sequence>
<keyword evidence="3" id="KW-0804">Transcription</keyword>
<evidence type="ECO:0000259" key="4">
    <source>
        <dbReference type="PROSITE" id="PS50932"/>
    </source>
</evidence>
<dbReference type="PANTHER" id="PTHR30146:SF153">
    <property type="entry name" value="LACTOSE OPERON REPRESSOR"/>
    <property type="match status" value="1"/>
</dbReference>
<dbReference type="SUPFAM" id="SSF47413">
    <property type="entry name" value="lambda repressor-like DNA-binding domains"/>
    <property type="match status" value="1"/>
</dbReference>
<proteinExistence type="predicted"/>
<comment type="caution">
    <text evidence="5">The sequence shown here is derived from an EMBL/GenBank/DDBJ whole genome shotgun (WGS) entry which is preliminary data.</text>
</comment>
<keyword evidence="6" id="KW-1185">Reference proteome</keyword>
<dbReference type="PANTHER" id="PTHR30146">
    <property type="entry name" value="LACI-RELATED TRANSCRIPTIONAL REPRESSOR"/>
    <property type="match status" value="1"/>
</dbReference>
<dbReference type="Pfam" id="PF00356">
    <property type="entry name" value="LacI"/>
    <property type="match status" value="1"/>
</dbReference>
<dbReference type="Proteomes" id="UP000222106">
    <property type="component" value="Unassembled WGS sequence"/>
</dbReference>
<accession>A0A2A9ES72</accession>
<organism evidence="5 6">
    <name type="scientific">Georgenia soli</name>
    <dbReference type="NCBI Taxonomy" id="638953"/>
    <lineage>
        <taxon>Bacteria</taxon>
        <taxon>Bacillati</taxon>
        <taxon>Actinomycetota</taxon>
        <taxon>Actinomycetes</taxon>
        <taxon>Micrococcales</taxon>
        <taxon>Bogoriellaceae</taxon>
        <taxon>Georgenia</taxon>
    </lineage>
</organism>
<dbReference type="CDD" id="cd01574">
    <property type="entry name" value="PBP1_LacI"/>
    <property type="match status" value="1"/>
</dbReference>
<dbReference type="Pfam" id="PF13377">
    <property type="entry name" value="Peripla_BP_3"/>
    <property type="match status" value="1"/>
</dbReference>
<dbReference type="OrthoDB" id="9785139at2"/>
<dbReference type="RefSeq" id="WP_098484867.1">
    <property type="nucleotide sequence ID" value="NZ_PDJI01000004.1"/>
</dbReference>